<sequence>MSLPTVLEKIIARKLEEVAERSARVPLAELETLARSASAPRGFAAALRAQVESKEPAVIAEVKKASPSKGLLREHFVPAEIAKSYEEGGATCLSVLTDADFFQGSDAYLQEARAACGLPVIRKDFLIDPYQVVEARALGADCVLLIVATLGDAQMLELAATAKEVGLDVLVEVHDGTELERALQLETPLIGINNRNLHTFEVSLETTLDLLPKVPRERLVVTESGILNRADVELMEVSGVYAFLVGEAFMRAEKPGAELRRLFFPN</sequence>
<dbReference type="InterPro" id="IPR013785">
    <property type="entry name" value="Aldolase_TIM"/>
</dbReference>
<evidence type="ECO:0000259" key="9">
    <source>
        <dbReference type="Pfam" id="PF00218"/>
    </source>
</evidence>
<keyword evidence="6 8" id="KW-0057">Aromatic amino acid biosynthesis</keyword>
<name>A0ABV6SIN5_AZOPA</name>
<comment type="similarity">
    <text evidence="8">Belongs to the TrpC family.</text>
</comment>
<comment type="catalytic activity">
    <reaction evidence="1 8">
        <text>1-(2-carboxyphenylamino)-1-deoxy-D-ribulose 5-phosphate + H(+) = (1S,2R)-1-C-(indol-3-yl)glycerol 3-phosphate + CO2 + H2O</text>
        <dbReference type="Rhea" id="RHEA:23476"/>
        <dbReference type="ChEBI" id="CHEBI:15377"/>
        <dbReference type="ChEBI" id="CHEBI:15378"/>
        <dbReference type="ChEBI" id="CHEBI:16526"/>
        <dbReference type="ChEBI" id="CHEBI:58613"/>
        <dbReference type="ChEBI" id="CHEBI:58866"/>
        <dbReference type="EC" id="4.1.1.48"/>
    </reaction>
</comment>
<keyword evidence="5 8" id="KW-0822">Tryptophan biosynthesis</keyword>
<dbReference type="InterPro" id="IPR013798">
    <property type="entry name" value="Indole-3-glycerol_P_synth_dom"/>
</dbReference>
<dbReference type="PROSITE" id="PS00614">
    <property type="entry name" value="IGPS"/>
    <property type="match status" value="1"/>
</dbReference>
<reference evidence="10 11" key="1">
    <citation type="submission" date="2024-09" db="EMBL/GenBank/DDBJ databases">
        <authorList>
            <person name="Sun Q."/>
            <person name="Mori K."/>
        </authorList>
    </citation>
    <scope>NUCLEOTIDE SEQUENCE [LARGE SCALE GENOMIC DNA]</scope>
    <source>
        <strain evidence="10 11">NCAIM B.01794</strain>
    </source>
</reference>
<evidence type="ECO:0000313" key="11">
    <source>
        <dbReference type="Proteomes" id="UP001589891"/>
    </source>
</evidence>
<dbReference type="InterPro" id="IPR001468">
    <property type="entry name" value="Indole-3-GlycerolPSynthase_CS"/>
</dbReference>
<feature type="domain" description="Indole-3-glycerol phosphate synthase" evidence="9">
    <location>
        <begin position="7"/>
        <end position="262"/>
    </location>
</feature>
<dbReference type="HAMAP" id="MF_00134_B">
    <property type="entry name" value="IGPS_B"/>
    <property type="match status" value="1"/>
</dbReference>
<dbReference type="PANTHER" id="PTHR22854">
    <property type="entry name" value="TRYPTOPHAN BIOSYNTHESIS PROTEIN"/>
    <property type="match status" value="1"/>
</dbReference>
<dbReference type="Proteomes" id="UP001589891">
    <property type="component" value="Unassembled WGS sequence"/>
</dbReference>
<evidence type="ECO:0000313" key="10">
    <source>
        <dbReference type="EMBL" id="MFC0709378.1"/>
    </source>
</evidence>
<dbReference type="SUPFAM" id="SSF51366">
    <property type="entry name" value="Ribulose-phoshate binding barrel"/>
    <property type="match status" value="1"/>
</dbReference>
<evidence type="ECO:0000256" key="6">
    <source>
        <dbReference type="ARBA" id="ARBA00023141"/>
    </source>
</evidence>
<gene>
    <name evidence="8 10" type="primary">trpC</name>
    <name evidence="10" type="ORF">ACFFGX_07125</name>
</gene>
<dbReference type="InterPro" id="IPR045186">
    <property type="entry name" value="Indole-3-glycerol_P_synth"/>
</dbReference>
<organism evidence="10 11">
    <name type="scientific">Azorhizophilus paspali</name>
    <name type="common">Azotobacter paspali</name>
    <dbReference type="NCBI Taxonomy" id="69963"/>
    <lineage>
        <taxon>Bacteria</taxon>
        <taxon>Pseudomonadati</taxon>
        <taxon>Pseudomonadota</taxon>
        <taxon>Gammaproteobacteria</taxon>
        <taxon>Pseudomonadales</taxon>
        <taxon>Pseudomonadaceae</taxon>
        <taxon>Azorhizophilus</taxon>
    </lineage>
</organism>
<protein>
    <recommendedName>
        <fullName evidence="8">Indole-3-glycerol phosphate synthase</fullName>
        <shortName evidence="8">IGPS</shortName>
        <ecNumber evidence="8">4.1.1.48</ecNumber>
    </recommendedName>
</protein>
<evidence type="ECO:0000256" key="8">
    <source>
        <dbReference type="HAMAP-Rule" id="MF_00134"/>
    </source>
</evidence>
<proteinExistence type="inferred from homology"/>
<comment type="pathway">
    <text evidence="2 8">Amino-acid biosynthesis; L-tryptophan biosynthesis; L-tryptophan from chorismate: step 4/5.</text>
</comment>
<dbReference type="Gene3D" id="3.20.20.70">
    <property type="entry name" value="Aldolase class I"/>
    <property type="match status" value="1"/>
</dbReference>
<dbReference type="GO" id="GO:0004425">
    <property type="term" value="F:indole-3-glycerol-phosphate synthase activity"/>
    <property type="evidence" value="ECO:0007669"/>
    <property type="project" value="UniProtKB-EC"/>
</dbReference>
<dbReference type="CDD" id="cd00331">
    <property type="entry name" value="IGPS"/>
    <property type="match status" value="1"/>
</dbReference>
<comment type="caution">
    <text evidence="10">The sequence shown here is derived from an EMBL/GenBank/DDBJ whole genome shotgun (WGS) entry which is preliminary data.</text>
</comment>
<dbReference type="NCBIfam" id="NF001370">
    <property type="entry name" value="PRK00278.1-2"/>
    <property type="match status" value="1"/>
</dbReference>
<evidence type="ECO:0000256" key="7">
    <source>
        <dbReference type="ARBA" id="ARBA00023239"/>
    </source>
</evidence>
<accession>A0ABV6SIN5</accession>
<keyword evidence="4 8" id="KW-0210">Decarboxylase</keyword>
<dbReference type="Pfam" id="PF00218">
    <property type="entry name" value="IGPS"/>
    <property type="match status" value="1"/>
</dbReference>
<evidence type="ECO:0000256" key="5">
    <source>
        <dbReference type="ARBA" id="ARBA00022822"/>
    </source>
</evidence>
<keyword evidence="3 8" id="KW-0028">Amino-acid biosynthesis</keyword>
<evidence type="ECO:0000256" key="3">
    <source>
        <dbReference type="ARBA" id="ARBA00022605"/>
    </source>
</evidence>
<dbReference type="NCBIfam" id="NF001377">
    <property type="entry name" value="PRK00278.2-4"/>
    <property type="match status" value="1"/>
</dbReference>
<keyword evidence="7 8" id="KW-0456">Lyase</keyword>
<evidence type="ECO:0000256" key="4">
    <source>
        <dbReference type="ARBA" id="ARBA00022793"/>
    </source>
</evidence>
<dbReference type="PANTHER" id="PTHR22854:SF2">
    <property type="entry name" value="INDOLE-3-GLYCEROL-PHOSPHATE SYNTHASE"/>
    <property type="match status" value="1"/>
</dbReference>
<evidence type="ECO:0000256" key="1">
    <source>
        <dbReference type="ARBA" id="ARBA00001633"/>
    </source>
</evidence>
<keyword evidence="11" id="KW-1185">Reference proteome</keyword>
<evidence type="ECO:0000256" key="2">
    <source>
        <dbReference type="ARBA" id="ARBA00004696"/>
    </source>
</evidence>
<dbReference type="RefSeq" id="WP_376944234.1">
    <property type="nucleotide sequence ID" value="NZ_CP171449.1"/>
</dbReference>
<dbReference type="InterPro" id="IPR011060">
    <property type="entry name" value="RibuloseP-bd_barrel"/>
</dbReference>
<dbReference type="EC" id="4.1.1.48" evidence="8"/>
<dbReference type="NCBIfam" id="NF001373">
    <property type="entry name" value="PRK00278.1-6"/>
    <property type="match status" value="1"/>
</dbReference>
<dbReference type="EMBL" id="JBHLSS010000045">
    <property type="protein sequence ID" value="MFC0709378.1"/>
    <property type="molecule type" value="Genomic_DNA"/>
</dbReference>